<reference evidence="2 3" key="1">
    <citation type="submission" date="2015-02" db="EMBL/GenBank/DDBJ databases">
        <title>Genome sequene of Rhodovulum sulfidophilum DSM 2351.</title>
        <authorList>
            <person name="Nagao N."/>
        </authorList>
    </citation>
    <scope>NUCLEOTIDE SEQUENCE [LARGE SCALE GENOMIC DNA]</scope>
    <source>
        <strain evidence="2 3">DSM 2351</strain>
    </source>
</reference>
<dbReference type="InterPro" id="IPR002539">
    <property type="entry name" value="MaoC-like_dom"/>
</dbReference>
<sequence length="129" mass="13352">MTIERGQSVTFRKTLTVAEQGFFTGISGNLGAAHVDRVKARAMGLPDMAVFELAAGALFSTALSRLAGPAYRIGAISFSFHRAVTVGETLAATATSGGPEGRSLICHLAGEIDGQTVVTGEAVLVQRES</sequence>
<gene>
    <name evidence="2" type="ORF">NHU_03705</name>
</gene>
<organism evidence="2 3">
    <name type="scientific">Rhodovulum sulfidophilum</name>
    <name type="common">Rhodobacter sulfidophilus</name>
    <dbReference type="NCBI Taxonomy" id="35806"/>
    <lineage>
        <taxon>Bacteria</taxon>
        <taxon>Pseudomonadati</taxon>
        <taxon>Pseudomonadota</taxon>
        <taxon>Alphaproteobacteria</taxon>
        <taxon>Rhodobacterales</taxon>
        <taxon>Paracoccaceae</taxon>
        <taxon>Rhodovulum</taxon>
    </lineage>
</organism>
<evidence type="ECO:0000259" key="1">
    <source>
        <dbReference type="Pfam" id="PF01575"/>
    </source>
</evidence>
<dbReference type="Proteomes" id="UP000064912">
    <property type="component" value="Chromosome"/>
</dbReference>
<dbReference type="KEGG" id="rsu:NHU_03705"/>
<dbReference type="SUPFAM" id="SSF54637">
    <property type="entry name" value="Thioesterase/thiol ester dehydrase-isomerase"/>
    <property type="match status" value="1"/>
</dbReference>
<dbReference type="EMBL" id="AP014800">
    <property type="protein sequence ID" value="BAQ70831.1"/>
    <property type="molecule type" value="Genomic_DNA"/>
</dbReference>
<dbReference type="Pfam" id="PF01575">
    <property type="entry name" value="MaoC_dehydratas"/>
    <property type="match status" value="1"/>
</dbReference>
<dbReference type="PATRIC" id="fig|35806.4.peg.3799"/>
<dbReference type="InterPro" id="IPR029069">
    <property type="entry name" value="HotDog_dom_sf"/>
</dbReference>
<feature type="domain" description="MaoC-like" evidence="1">
    <location>
        <begin position="6"/>
        <end position="98"/>
    </location>
</feature>
<evidence type="ECO:0000313" key="3">
    <source>
        <dbReference type="Proteomes" id="UP000064912"/>
    </source>
</evidence>
<name>A0A0D6B723_RHOSU</name>
<dbReference type="AlphaFoldDB" id="A0A0D6B723"/>
<evidence type="ECO:0000313" key="2">
    <source>
        <dbReference type="EMBL" id="BAQ70831.1"/>
    </source>
</evidence>
<protein>
    <recommendedName>
        <fullName evidence="1">MaoC-like domain-containing protein</fullName>
    </recommendedName>
</protein>
<dbReference type="eggNOG" id="COG2030">
    <property type="taxonomic scope" value="Bacteria"/>
</dbReference>
<dbReference type="Gene3D" id="3.10.129.10">
    <property type="entry name" value="Hotdog Thioesterase"/>
    <property type="match status" value="1"/>
</dbReference>
<proteinExistence type="predicted"/>
<accession>A0A0D6B723</accession>